<dbReference type="InterPro" id="IPR001647">
    <property type="entry name" value="HTH_TetR"/>
</dbReference>
<keyword evidence="1 2" id="KW-0238">DNA-binding</keyword>
<name>A0AB72XBW9_9RALS</name>
<dbReference type="InterPro" id="IPR009057">
    <property type="entry name" value="Homeodomain-like_sf"/>
</dbReference>
<dbReference type="AlphaFoldDB" id="A0AB72XBW9"/>
<comment type="caution">
    <text evidence="4">The sequence shown here is derived from an EMBL/GenBank/DDBJ whole genome shotgun (WGS) entry which is preliminary data.</text>
</comment>
<dbReference type="Proteomes" id="UP001189225">
    <property type="component" value="Unassembled WGS sequence"/>
</dbReference>
<evidence type="ECO:0000313" key="5">
    <source>
        <dbReference type="Proteomes" id="UP001189225"/>
    </source>
</evidence>
<feature type="DNA-binding region" description="H-T-H motif" evidence="2">
    <location>
        <begin position="43"/>
        <end position="62"/>
    </location>
</feature>
<proteinExistence type="predicted"/>
<evidence type="ECO:0000256" key="1">
    <source>
        <dbReference type="ARBA" id="ARBA00023125"/>
    </source>
</evidence>
<accession>A0AB72XBW9</accession>
<dbReference type="GO" id="GO:0003677">
    <property type="term" value="F:DNA binding"/>
    <property type="evidence" value="ECO:0007669"/>
    <property type="project" value="UniProtKB-UniRule"/>
</dbReference>
<evidence type="ECO:0000259" key="3">
    <source>
        <dbReference type="PROSITE" id="PS50977"/>
    </source>
</evidence>
<dbReference type="Gene3D" id="1.10.357.10">
    <property type="entry name" value="Tetracycline Repressor, domain 2"/>
    <property type="match status" value="1"/>
</dbReference>
<dbReference type="InterPro" id="IPR025722">
    <property type="entry name" value="TetR"/>
</dbReference>
<organism evidence="4 5">
    <name type="scientific">Ralstonia edaphi</name>
    <dbReference type="NCBI Taxonomy" id="3058599"/>
    <lineage>
        <taxon>Bacteria</taxon>
        <taxon>Pseudomonadati</taxon>
        <taxon>Pseudomonadota</taxon>
        <taxon>Betaproteobacteria</taxon>
        <taxon>Burkholderiales</taxon>
        <taxon>Burkholderiaceae</taxon>
        <taxon>Ralstonia</taxon>
    </lineage>
</organism>
<evidence type="ECO:0000313" key="4">
    <source>
        <dbReference type="EMBL" id="CAJ0744672.1"/>
    </source>
</evidence>
<dbReference type="InterPro" id="IPR050624">
    <property type="entry name" value="HTH-type_Tx_Regulator"/>
</dbReference>
<dbReference type="SUPFAM" id="SSF46689">
    <property type="entry name" value="Homeodomain-like"/>
    <property type="match status" value="1"/>
</dbReference>
<reference evidence="4 5" key="1">
    <citation type="submission" date="2023-07" db="EMBL/GenBank/DDBJ databases">
        <authorList>
            <person name="Peeters C."/>
        </authorList>
    </citation>
    <scope>NUCLEOTIDE SEQUENCE [LARGE SCALE GENOMIC DNA]</scope>
    <source>
        <strain evidence="4 5">R-16034</strain>
    </source>
</reference>
<dbReference type="PANTHER" id="PTHR43479">
    <property type="entry name" value="ACREF/ENVCD OPERON REPRESSOR-RELATED"/>
    <property type="match status" value="1"/>
</dbReference>
<evidence type="ECO:0000256" key="2">
    <source>
        <dbReference type="PROSITE-ProRule" id="PRU00335"/>
    </source>
</evidence>
<dbReference type="EMBL" id="CATWHI010000009">
    <property type="protein sequence ID" value="CAJ0744672.1"/>
    <property type="molecule type" value="Genomic_DNA"/>
</dbReference>
<dbReference type="RefSeq" id="WP_316902270.1">
    <property type="nucleotide sequence ID" value="NZ_CATWHI010000009.1"/>
</dbReference>
<dbReference type="Pfam" id="PF13972">
    <property type="entry name" value="TetR"/>
    <property type="match status" value="1"/>
</dbReference>
<gene>
    <name evidence="4" type="ORF">R16034_04698</name>
</gene>
<dbReference type="PANTHER" id="PTHR43479:SF11">
    <property type="entry name" value="ACREF_ENVCD OPERON REPRESSOR-RELATED"/>
    <property type="match status" value="1"/>
</dbReference>
<keyword evidence="5" id="KW-1185">Reference proteome</keyword>
<dbReference type="Pfam" id="PF00440">
    <property type="entry name" value="TetR_N"/>
    <property type="match status" value="1"/>
</dbReference>
<dbReference type="PROSITE" id="PS50977">
    <property type="entry name" value="HTH_TETR_2"/>
    <property type="match status" value="1"/>
</dbReference>
<protein>
    <recommendedName>
        <fullName evidence="3">HTH tetR-type domain-containing protein</fullName>
    </recommendedName>
</protein>
<feature type="domain" description="HTH tetR-type" evidence="3">
    <location>
        <begin position="20"/>
        <end position="80"/>
    </location>
</feature>
<sequence length="238" mass="27392">MRRITPKPRHGGPISCDQASQTRDRIVAYALKAFNEVGVANVTTTGLCAGLDMSPGHFYYYFRGKEAVVQHLFDRFERDMQAQLRGRLGGALSGERLSERLSERLLNVLDCVWEYRFLYRDMNRLIASSRTLEQGFKELVDQSMRALNAVLCPDRSEHQSGQHLMQRETACRCAAIVATYWLSFQFLQNARQFNDRNVMARSVHAARDQILALLQPFLRDRQTMPAGQRSYIDILEQQ</sequence>